<evidence type="ECO:0000313" key="2">
    <source>
        <dbReference type="EMBL" id="MBS5519025.1"/>
    </source>
</evidence>
<proteinExistence type="predicted"/>
<dbReference type="InterPro" id="IPR022488">
    <property type="entry name" value="PPK2-related"/>
</dbReference>
<feature type="domain" description="Polyphosphate kinase-2-related" evidence="1">
    <location>
        <begin position="270"/>
        <end position="492"/>
    </location>
</feature>
<dbReference type="Gene3D" id="3.40.50.300">
    <property type="entry name" value="P-loop containing nucleotide triphosphate hydrolases"/>
    <property type="match status" value="2"/>
</dbReference>
<organism evidence="2 3">
    <name type="scientific">Acidaminococcus intestini</name>
    <dbReference type="NCBI Taxonomy" id="187327"/>
    <lineage>
        <taxon>Bacteria</taxon>
        <taxon>Bacillati</taxon>
        <taxon>Bacillota</taxon>
        <taxon>Negativicutes</taxon>
        <taxon>Acidaminococcales</taxon>
        <taxon>Acidaminococcaceae</taxon>
        <taxon>Acidaminococcus</taxon>
    </lineage>
</organism>
<gene>
    <name evidence="2" type="ORF">KHX13_01575</name>
</gene>
<evidence type="ECO:0000313" key="3">
    <source>
        <dbReference type="Proteomes" id="UP000754226"/>
    </source>
</evidence>
<accession>A0A943EDM2</accession>
<reference evidence="2" key="1">
    <citation type="submission" date="2021-02" db="EMBL/GenBank/DDBJ databases">
        <title>Infant gut strain persistence is associated with maternal origin, phylogeny, and functional potential including surface adhesion and iron acquisition.</title>
        <authorList>
            <person name="Lou Y.C."/>
        </authorList>
    </citation>
    <scope>NUCLEOTIDE SEQUENCE</scope>
    <source>
        <strain evidence="2">L3_106_000M1_dasL3_106_000M1_concoct_15</strain>
    </source>
</reference>
<comment type="caution">
    <text evidence="2">The sequence shown here is derived from an EMBL/GenBank/DDBJ whole genome shotgun (WGS) entry which is preliminary data.</text>
</comment>
<sequence>MLNQIDLSKKTPKGTYAKQFDKKSAELGYLGRALRDAKVPVIILFEGFRGTYRGKLINKVISALDPRGFRVYSASKTTERQKMSPFFTQFWKELPPLGGISIHHRAWYFLRNEHDVGDADEAAEWYNVPFHEINDFERTLYLGGYRIIKLFTHISKKQQEKNIAKDKASQESRWEALTPAGIEGVDYKAYRDVYEKMLTETNTVYAPWHVIPMEDVRTGVLETMDVLISEFKAALSAAEAKKETPQAPLSYASDPSIPSILVRYDCNKDMDEKTYDEKFKKYQKRLAELQVELAKRKISTVVAFEGWDAGGKGGAIRRLTSALDPLGYKVNPVSAPNDIEKNYHYLWRFWTKIPEPGEIAVFDRTWYGRVLVERVEHFTPVKDWRRGYEEINEMEAEWAKQGFIVQKFWMHIDPDEQFRRFKAREEDPDKTWKITAEDWRNRDKWDAYVDAVNEMLYRTDTPYAPWTVVEGNNKYYARLKVMSTMIDRMEEALIAVDEKSGSEAKKG</sequence>
<dbReference type="AlphaFoldDB" id="A0A943EDM2"/>
<dbReference type="EMBL" id="JAGZCZ010000001">
    <property type="protein sequence ID" value="MBS5519025.1"/>
    <property type="molecule type" value="Genomic_DNA"/>
</dbReference>
<feature type="domain" description="Polyphosphate kinase-2-related" evidence="1">
    <location>
        <begin position="13"/>
        <end position="234"/>
    </location>
</feature>
<dbReference type="InterPro" id="IPR027417">
    <property type="entry name" value="P-loop_NTPase"/>
</dbReference>
<evidence type="ECO:0000259" key="1">
    <source>
        <dbReference type="Pfam" id="PF03976"/>
    </source>
</evidence>
<dbReference type="Pfam" id="PF03976">
    <property type="entry name" value="PPK2"/>
    <property type="match status" value="2"/>
</dbReference>
<dbReference type="PANTHER" id="PTHR34383:SF3">
    <property type="entry name" value="POLYPHOSPHATE:AMP PHOSPHOTRANSFERASE"/>
    <property type="match status" value="1"/>
</dbReference>
<dbReference type="SUPFAM" id="SSF52540">
    <property type="entry name" value="P-loop containing nucleoside triphosphate hydrolases"/>
    <property type="match status" value="1"/>
</dbReference>
<dbReference type="Proteomes" id="UP000754226">
    <property type="component" value="Unassembled WGS sequence"/>
</dbReference>
<protein>
    <submittedName>
        <fullName evidence="2">Phosphate--AMP phosphotransferase</fullName>
    </submittedName>
</protein>
<name>A0A943EDM2_9FIRM</name>
<dbReference type="PANTHER" id="PTHR34383">
    <property type="entry name" value="POLYPHOSPHATE:AMP PHOSPHOTRANSFERASE-RELATED"/>
    <property type="match status" value="1"/>
</dbReference>